<dbReference type="InterPro" id="IPR005158">
    <property type="entry name" value="BTAD"/>
</dbReference>
<protein>
    <recommendedName>
        <fullName evidence="6">OmpR/PhoB-type domain-containing protein</fullName>
    </recommendedName>
</protein>
<dbReference type="InterPro" id="IPR016032">
    <property type="entry name" value="Sig_transdc_resp-reg_C-effctor"/>
</dbReference>
<dbReference type="AlphaFoldDB" id="A0A1B2HIW1"/>
<dbReference type="Proteomes" id="UP000093053">
    <property type="component" value="Chromosome"/>
</dbReference>
<dbReference type="GO" id="GO:0000160">
    <property type="term" value="P:phosphorelay signal transduction system"/>
    <property type="evidence" value="ECO:0007669"/>
    <property type="project" value="InterPro"/>
</dbReference>
<comment type="similarity">
    <text evidence="1">Belongs to the AfsR/DnrI/RedD regulatory family.</text>
</comment>
<gene>
    <name evidence="7" type="ORF">BBK82_17760</name>
</gene>
<keyword evidence="8" id="KW-1185">Reference proteome</keyword>
<dbReference type="STRING" id="1586287.BBK82_17760"/>
<dbReference type="PANTHER" id="PTHR35807:SF1">
    <property type="entry name" value="TRANSCRIPTIONAL REGULATOR REDD"/>
    <property type="match status" value="1"/>
</dbReference>
<dbReference type="GO" id="GO:0006355">
    <property type="term" value="P:regulation of DNA-templated transcription"/>
    <property type="evidence" value="ECO:0007669"/>
    <property type="project" value="InterPro"/>
</dbReference>
<evidence type="ECO:0000313" key="7">
    <source>
        <dbReference type="EMBL" id="ANZ37622.1"/>
    </source>
</evidence>
<evidence type="ECO:0000256" key="1">
    <source>
        <dbReference type="ARBA" id="ARBA00005820"/>
    </source>
</evidence>
<dbReference type="SMART" id="SM00862">
    <property type="entry name" value="Trans_reg_C"/>
    <property type="match status" value="1"/>
</dbReference>
<dbReference type="EMBL" id="CP016793">
    <property type="protein sequence ID" value="ANZ37622.1"/>
    <property type="molecule type" value="Genomic_DNA"/>
</dbReference>
<dbReference type="GO" id="GO:0003677">
    <property type="term" value="F:DNA binding"/>
    <property type="evidence" value="ECO:0007669"/>
    <property type="project" value="UniProtKB-UniRule"/>
</dbReference>
<reference evidence="7 8" key="1">
    <citation type="submission" date="2016-07" db="EMBL/GenBank/DDBJ databases">
        <title>Complete genome sequence of the Lentzea guizhouensis DHS C013.</title>
        <authorList>
            <person name="Cao C."/>
        </authorList>
    </citation>
    <scope>NUCLEOTIDE SEQUENCE [LARGE SCALE GENOMIC DNA]</scope>
    <source>
        <strain evidence="7 8">DHS C013</strain>
    </source>
</reference>
<dbReference type="InterPro" id="IPR036388">
    <property type="entry name" value="WH-like_DNA-bd_sf"/>
</dbReference>
<dbReference type="Pfam" id="PF03704">
    <property type="entry name" value="BTAD"/>
    <property type="match status" value="1"/>
</dbReference>
<feature type="domain" description="OmpR/PhoB-type" evidence="6">
    <location>
        <begin position="1"/>
        <end position="109"/>
    </location>
</feature>
<evidence type="ECO:0000313" key="8">
    <source>
        <dbReference type="Proteomes" id="UP000093053"/>
    </source>
</evidence>
<dbReference type="PROSITE" id="PS51755">
    <property type="entry name" value="OMPR_PHOB"/>
    <property type="match status" value="1"/>
</dbReference>
<name>A0A1B2HIW1_9PSEU</name>
<dbReference type="Gene3D" id="1.10.10.10">
    <property type="entry name" value="Winged helix-like DNA-binding domain superfamily/Winged helix DNA-binding domain"/>
    <property type="match status" value="1"/>
</dbReference>
<dbReference type="SUPFAM" id="SSF48452">
    <property type="entry name" value="TPR-like"/>
    <property type="match status" value="1"/>
</dbReference>
<keyword evidence="2" id="KW-0805">Transcription regulation</keyword>
<dbReference type="PANTHER" id="PTHR35807">
    <property type="entry name" value="TRANSCRIPTIONAL REGULATOR REDD-RELATED"/>
    <property type="match status" value="1"/>
</dbReference>
<accession>A0A1B2HIW1</accession>
<keyword evidence="3 5" id="KW-0238">DNA-binding</keyword>
<dbReference type="Gene3D" id="1.25.40.10">
    <property type="entry name" value="Tetratricopeptide repeat domain"/>
    <property type="match status" value="1"/>
</dbReference>
<dbReference type="CDD" id="cd15831">
    <property type="entry name" value="BTAD"/>
    <property type="match status" value="1"/>
</dbReference>
<evidence type="ECO:0000256" key="3">
    <source>
        <dbReference type="ARBA" id="ARBA00023125"/>
    </source>
</evidence>
<dbReference type="Pfam" id="PF00486">
    <property type="entry name" value="Trans_reg_C"/>
    <property type="match status" value="1"/>
</dbReference>
<proteinExistence type="inferred from homology"/>
<evidence type="ECO:0000256" key="4">
    <source>
        <dbReference type="ARBA" id="ARBA00023163"/>
    </source>
</evidence>
<dbReference type="SUPFAM" id="SSF46894">
    <property type="entry name" value="C-terminal effector domain of the bipartite response regulators"/>
    <property type="match status" value="1"/>
</dbReference>
<feature type="DNA-binding region" description="OmpR/PhoB-type" evidence="5">
    <location>
        <begin position="1"/>
        <end position="109"/>
    </location>
</feature>
<organism evidence="7 8">
    <name type="scientific">Lentzea guizhouensis</name>
    <dbReference type="NCBI Taxonomy" id="1586287"/>
    <lineage>
        <taxon>Bacteria</taxon>
        <taxon>Bacillati</taxon>
        <taxon>Actinomycetota</taxon>
        <taxon>Actinomycetes</taxon>
        <taxon>Pseudonocardiales</taxon>
        <taxon>Pseudonocardiaceae</taxon>
        <taxon>Lentzea</taxon>
    </lineage>
</organism>
<evidence type="ECO:0000256" key="5">
    <source>
        <dbReference type="PROSITE-ProRule" id="PRU01091"/>
    </source>
</evidence>
<sequence length="287" mass="31181">MVDLSAHIPVTGGGNVVVEYRVLGPLEVLSDGVAVPVPAGRCRVLLATLLLRPNQVVSIDVLVDRLWDGEPPSPDRAHKTLHTVVMRLRQALGDADCVRTSTGGYLAEVAADALDLTRFRRLVAAGDLAAAVRLWRGPMLLDVRSDTLHRHDVPLVTEEWVHALERRIGADLDAGRAAEVVPELRGLTAQHPFREAFWGQLVLALAMSGQQERALAAYQEIRTLLADELGVDPGDELQAVHRRVLAGPVAVREPARAWARAAPTADDDTPVRRAVLRAARPHRAGRP</sequence>
<dbReference type="InterPro" id="IPR051677">
    <property type="entry name" value="AfsR-DnrI-RedD_regulator"/>
</dbReference>
<keyword evidence="4" id="KW-0804">Transcription</keyword>
<evidence type="ECO:0000256" key="2">
    <source>
        <dbReference type="ARBA" id="ARBA00023015"/>
    </source>
</evidence>
<dbReference type="KEGG" id="led:BBK82_17760"/>
<dbReference type="InterPro" id="IPR011990">
    <property type="entry name" value="TPR-like_helical_dom_sf"/>
</dbReference>
<dbReference type="InterPro" id="IPR001867">
    <property type="entry name" value="OmpR/PhoB-type_DNA-bd"/>
</dbReference>
<evidence type="ECO:0000259" key="6">
    <source>
        <dbReference type="PROSITE" id="PS51755"/>
    </source>
</evidence>
<dbReference type="SMART" id="SM01043">
    <property type="entry name" value="BTAD"/>
    <property type="match status" value="1"/>
</dbReference>